<dbReference type="OrthoDB" id="283948at2"/>
<comment type="caution">
    <text evidence="1">The sequence shown here is derived from an EMBL/GenBank/DDBJ whole genome shotgun (WGS) entry which is preliminary data.</text>
</comment>
<name>A0A4S1X8A9_9SPHN</name>
<proteinExistence type="predicted"/>
<keyword evidence="2" id="KW-1185">Reference proteome</keyword>
<gene>
    <name evidence="1" type="ORF">E5A73_16285</name>
</gene>
<reference evidence="1 2" key="1">
    <citation type="submission" date="2019-04" db="EMBL/GenBank/DDBJ databases">
        <title>Sphingomonas psychrotolerans sp. nov., isolated from soil in the Tianshan Mountains, Xinjiang, China.</title>
        <authorList>
            <person name="Luo Y."/>
            <person name="Sheng H."/>
        </authorList>
    </citation>
    <scope>NUCLEOTIDE SEQUENCE [LARGE SCALE GENOMIC DNA]</scope>
    <source>
        <strain evidence="1 2">ZFGT-11</strain>
    </source>
</reference>
<evidence type="ECO:0000313" key="2">
    <source>
        <dbReference type="Proteomes" id="UP000306147"/>
    </source>
</evidence>
<dbReference type="Proteomes" id="UP000306147">
    <property type="component" value="Unassembled WGS sequence"/>
</dbReference>
<sequence length="247" mass="26227">MARTQTRARAEELDALIHIWECGDDLSPPRRGLLLLGAALPDTDPAELAELPIGRRDTALLDLGDRLFGADIACIAACPACGERIDLAFASDAIRAEAGTPGAIVTADAEGMRFRVRLPTSTDLIAIETETDLDRAEHRLLARCLGDEAAAGGLSDAAREAIGEALSAADAQAEIVLDLACPGCAARAQVPFDAVSYLWGRLDHWAKAMLAAIDAIAGRYGWSEDAILALSPRRRQSYLDRIAGVAR</sequence>
<dbReference type="RefSeq" id="WP_135964893.1">
    <property type="nucleotide sequence ID" value="NZ_SRXT01000006.1"/>
</dbReference>
<evidence type="ECO:0000313" key="1">
    <source>
        <dbReference type="EMBL" id="TGX52351.1"/>
    </source>
</evidence>
<dbReference type="EMBL" id="SRXT01000006">
    <property type="protein sequence ID" value="TGX52351.1"/>
    <property type="molecule type" value="Genomic_DNA"/>
</dbReference>
<accession>A0A4S1X8A9</accession>
<organism evidence="1 2">
    <name type="scientific">Sphingomonas gei</name>
    <dbReference type="NCBI Taxonomy" id="1395960"/>
    <lineage>
        <taxon>Bacteria</taxon>
        <taxon>Pseudomonadati</taxon>
        <taxon>Pseudomonadota</taxon>
        <taxon>Alphaproteobacteria</taxon>
        <taxon>Sphingomonadales</taxon>
        <taxon>Sphingomonadaceae</taxon>
        <taxon>Sphingomonas</taxon>
    </lineage>
</organism>
<evidence type="ECO:0008006" key="3">
    <source>
        <dbReference type="Google" id="ProtNLM"/>
    </source>
</evidence>
<protein>
    <recommendedName>
        <fullName evidence="3">Phage baseplate protein</fullName>
    </recommendedName>
</protein>
<dbReference type="AlphaFoldDB" id="A0A4S1X8A9"/>